<feature type="compositionally biased region" description="Low complexity" evidence="1">
    <location>
        <begin position="68"/>
        <end position="86"/>
    </location>
</feature>
<gene>
    <name evidence="2" type="ORF">U2F25_05990</name>
</gene>
<dbReference type="EMBL" id="JAXOTQ010000006">
    <property type="protein sequence ID" value="MDZ5489023.1"/>
    <property type="molecule type" value="Genomic_DNA"/>
</dbReference>
<name>A0ABU5J8Z7_9ACTN</name>
<keyword evidence="3" id="KW-1185">Reference proteome</keyword>
<reference evidence="2 3" key="1">
    <citation type="submission" date="2023-12" db="EMBL/GenBank/DDBJ databases">
        <title>Micromonospora sp. nov., isolated from Atacama Desert.</title>
        <authorList>
            <person name="Carro L."/>
            <person name="Golinska P."/>
            <person name="Klenk H.-P."/>
            <person name="Goodfellow M."/>
        </authorList>
    </citation>
    <scope>NUCLEOTIDE SEQUENCE [LARGE SCALE GENOMIC DNA]</scope>
    <source>
        <strain evidence="2 3">4G53</strain>
    </source>
</reference>
<proteinExistence type="predicted"/>
<protein>
    <submittedName>
        <fullName evidence="2">Uncharacterized protein</fullName>
    </submittedName>
</protein>
<evidence type="ECO:0000313" key="3">
    <source>
        <dbReference type="Proteomes" id="UP001290101"/>
    </source>
</evidence>
<feature type="region of interest" description="Disordered" evidence="1">
    <location>
        <begin position="1"/>
        <end position="21"/>
    </location>
</feature>
<sequence length="86" mass="8841">MPMLAPATPMVTSHMPSSAALPAKQYPAAIPIRSERSRASDAKVVSSRPATVGCSVSLGRPPPPSAKTTTGSPSRAATSRSRSVLR</sequence>
<organism evidence="2 3">
    <name type="scientific">Micromonospora sicca</name>
    <dbReference type="NCBI Taxonomy" id="2202420"/>
    <lineage>
        <taxon>Bacteria</taxon>
        <taxon>Bacillati</taxon>
        <taxon>Actinomycetota</taxon>
        <taxon>Actinomycetes</taxon>
        <taxon>Micromonosporales</taxon>
        <taxon>Micromonosporaceae</taxon>
        <taxon>Micromonospora</taxon>
    </lineage>
</organism>
<evidence type="ECO:0000256" key="1">
    <source>
        <dbReference type="SAM" id="MobiDB-lite"/>
    </source>
</evidence>
<accession>A0ABU5J8Z7</accession>
<dbReference type="Proteomes" id="UP001290101">
    <property type="component" value="Unassembled WGS sequence"/>
</dbReference>
<feature type="region of interest" description="Disordered" evidence="1">
    <location>
        <begin position="35"/>
        <end position="86"/>
    </location>
</feature>
<comment type="caution">
    <text evidence="2">The sequence shown here is derived from an EMBL/GenBank/DDBJ whole genome shotgun (WGS) entry which is preliminary data.</text>
</comment>
<evidence type="ECO:0000313" key="2">
    <source>
        <dbReference type="EMBL" id="MDZ5489023.1"/>
    </source>
</evidence>